<evidence type="ECO:0000256" key="1">
    <source>
        <dbReference type="ARBA" id="ARBA00022729"/>
    </source>
</evidence>
<dbReference type="SUPFAM" id="SSF69318">
    <property type="entry name" value="Integrin alpha N-terminal domain"/>
    <property type="match status" value="1"/>
</dbReference>
<dbReference type="InterPro" id="IPR013517">
    <property type="entry name" value="FG-GAP"/>
</dbReference>
<dbReference type="PANTHER" id="PTHR16026">
    <property type="entry name" value="CARTILAGE ACIDIC PROTEIN 1"/>
    <property type="match status" value="1"/>
</dbReference>
<keyword evidence="1" id="KW-0732">Signal</keyword>
<dbReference type="RefSeq" id="WP_197454233.1">
    <property type="nucleotide sequence ID" value="NZ_CP151726.1"/>
</dbReference>
<feature type="repeat" description="TPR" evidence="2">
    <location>
        <begin position="322"/>
        <end position="355"/>
    </location>
</feature>
<reference evidence="5 6" key="1">
    <citation type="submission" date="2019-02" db="EMBL/GenBank/DDBJ databases">
        <title>Deep-cultivation of Planctomycetes and their phenomic and genomic characterization uncovers novel biology.</title>
        <authorList>
            <person name="Wiegand S."/>
            <person name="Jogler M."/>
            <person name="Boedeker C."/>
            <person name="Pinto D."/>
            <person name="Vollmers J."/>
            <person name="Rivas-Marin E."/>
            <person name="Kohn T."/>
            <person name="Peeters S.H."/>
            <person name="Heuer A."/>
            <person name="Rast P."/>
            <person name="Oberbeckmann S."/>
            <person name="Bunk B."/>
            <person name="Jeske O."/>
            <person name="Meyerdierks A."/>
            <person name="Storesund J.E."/>
            <person name="Kallscheuer N."/>
            <person name="Luecker S."/>
            <person name="Lage O.M."/>
            <person name="Pohl T."/>
            <person name="Merkel B.J."/>
            <person name="Hornburger P."/>
            <person name="Mueller R.-W."/>
            <person name="Bruemmer F."/>
            <person name="Labrenz M."/>
            <person name="Spormann A.M."/>
            <person name="Op Den Camp H."/>
            <person name="Overmann J."/>
            <person name="Amann R."/>
            <person name="Jetten M.S.M."/>
            <person name="Mascher T."/>
            <person name="Medema M.H."/>
            <person name="Devos D.P."/>
            <person name="Kaster A.-K."/>
            <person name="Ovreas L."/>
            <person name="Rohde M."/>
            <person name="Galperin M.Y."/>
            <person name="Jogler C."/>
        </authorList>
    </citation>
    <scope>NUCLEOTIDE SEQUENCE [LARGE SCALE GENOMIC DNA]</scope>
    <source>
        <strain evidence="5 6">Pla52n</strain>
    </source>
</reference>
<dbReference type="EMBL" id="SJPN01000001">
    <property type="protein sequence ID" value="TWU08061.1"/>
    <property type="molecule type" value="Genomic_DNA"/>
</dbReference>
<dbReference type="PANTHER" id="PTHR16026:SF0">
    <property type="entry name" value="CARTILAGE ACIDIC PROTEIN 1"/>
    <property type="match status" value="1"/>
</dbReference>
<feature type="region of interest" description="Disordered" evidence="3">
    <location>
        <begin position="30"/>
        <end position="87"/>
    </location>
</feature>
<sequence length="1041" mass="114120">MTDPTIESSKLRRQALNVLFGIALTLALTGGCSNNSETDPTNTAATSGESNAEISAETKTTGDDTIRNATTETKTAASEKTPPPLSREERLDAVLELQTQNKHDQAAKILQGLIIEDPTDYVAVFHLANSTAAQGNLRDAVELLAGIPPSDPDSGLPALGVSADWCMQLEQFDQAEEKYRKILQLMPEFNIARRRLAYLLNRQGRRHEANALIRELCKAGDVTQEELYSLIVESDAMYDPPGEAPVDGANPYWPIGPLAEARQLFTLQRYAQAADLIQPLIDSGGASQAAVAFCGLMLAESQQDDRFVQWLRQTSDETKEFPEYWAALGIHLARETRYEESIGAFAQALRGDPSDHRSVRRMILGFRSVAEPTSAEAFTKRFQTLNRVITLSNQIATADGSQAKAMAELADALEQMGRRLEATMWRSLVAVQSPNRDKDLQALNQTLRRLVADDLAFPSLEERLCGVDMKDFPLPEFELPTIGPPDGPVLSPPFLAKDFPQPELNTQAIFRNIAAEIGLQHRYQVAASEQTKAFAIYQQLGGGVAVLDFDLDGWCDLYFAQGDADPPQFVARQSDQLYRHLANVLANKSQHRLVDATDLAGLHDQQYTIGVSAGDWNQDGFPDLVTSNMGVNRLYINQGDGTFVSQALDAQRDLQRCPSSLAIGDVTGDHLPDIVAVNYVRDSEVTRKPSLNSNGYVDVGLSPLEFQAGQDQLYKSSPDGQWVLSTLGDTEETAKQGLGVVVTGLDDQRGNEILVGNDAVQNQLWSRLPTGDWVDRSIARGCAFGARGLATAAMGIAVGDLDRSGTVDFHITNFSDEPVSLYLQEGGTFRDLCIRFGLVDDSVPLVGFGTQPLDFNNDGWLDLVIANGHVDDLGSADKPFRQRLQLFANAGSRFELIDVAEDPYWSQPHSGRALAMLDFDRDGRQDFVVTNLLESSSLLLNETVQANHWIKIGLVGTNSERDAIGARVTITSGARQWSHWVTSGDGYLCKNESEMHVGLGDTAAIDHIDVQWPDGTTQTFQDIPIDQKVLLIQGQPTFQLQ</sequence>
<evidence type="ECO:0000259" key="4">
    <source>
        <dbReference type="Pfam" id="PF07593"/>
    </source>
</evidence>
<accession>A0A5C6B9E8</accession>
<dbReference type="Pfam" id="PF13517">
    <property type="entry name" value="FG-GAP_3"/>
    <property type="match status" value="2"/>
</dbReference>
<evidence type="ECO:0000313" key="6">
    <source>
        <dbReference type="Proteomes" id="UP000320176"/>
    </source>
</evidence>
<dbReference type="Pfam" id="PF07593">
    <property type="entry name" value="UnbV_ASPIC"/>
    <property type="match status" value="1"/>
</dbReference>
<dbReference type="SUPFAM" id="SSF48452">
    <property type="entry name" value="TPR-like"/>
    <property type="match status" value="1"/>
</dbReference>
<dbReference type="InterPro" id="IPR011519">
    <property type="entry name" value="UnbV_ASPIC"/>
</dbReference>
<dbReference type="InterPro" id="IPR011990">
    <property type="entry name" value="TPR-like_helical_dom_sf"/>
</dbReference>
<dbReference type="Gene3D" id="1.25.40.10">
    <property type="entry name" value="Tetratricopeptide repeat domain"/>
    <property type="match status" value="3"/>
</dbReference>
<keyword evidence="2" id="KW-0802">TPR repeat</keyword>
<evidence type="ECO:0000256" key="3">
    <source>
        <dbReference type="SAM" id="MobiDB-lite"/>
    </source>
</evidence>
<dbReference type="InterPro" id="IPR019734">
    <property type="entry name" value="TPR_rpt"/>
</dbReference>
<dbReference type="Pfam" id="PF14559">
    <property type="entry name" value="TPR_19"/>
    <property type="match status" value="1"/>
</dbReference>
<dbReference type="PROSITE" id="PS50005">
    <property type="entry name" value="TPR"/>
    <property type="match status" value="1"/>
</dbReference>
<evidence type="ECO:0000256" key="2">
    <source>
        <dbReference type="PROSITE-ProRule" id="PRU00339"/>
    </source>
</evidence>
<dbReference type="InterPro" id="IPR027039">
    <property type="entry name" value="Crtac1"/>
</dbReference>
<feature type="compositionally biased region" description="Low complexity" evidence="3">
    <location>
        <begin position="69"/>
        <end position="80"/>
    </location>
</feature>
<evidence type="ECO:0000313" key="5">
    <source>
        <dbReference type="EMBL" id="TWU08061.1"/>
    </source>
</evidence>
<comment type="caution">
    <text evidence="5">The sequence shown here is derived from an EMBL/GenBank/DDBJ whole genome shotgun (WGS) entry which is preliminary data.</text>
</comment>
<protein>
    <submittedName>
        <fullName evidence="5">ASPIC and UnbV</fullName>
    </submittedName>
</protein>
<dbReference type="Gene3D" id="2.130.10.130">
    <property type="entry name" value="Integrin alpha, N-terminal"/>
    <property type="match status" value="2"/>
</dbReference>
<keyword evidence="6" id="KW-1185">Reference proteome</keyword>
<name>A0A5C6B9E8_9BACT</name>
<dbReference type="AlphaFoldDB" id="A0A5C6B9E8"/>
<feature type="domain" description="ASPIC/UnbV" evidence="4">
    <location>
        <begin position="963"/>
        <end position="1029"/>
    </location>
</feature>
<organism evidence="5 6">
    <name type="scientific">Stieleria varia</name>
    <dbReference type="NCBI Taxonomy" id="2528005"/>
    <lineage>
        <taxon>Bacteria</taxon>
        <taxon>Pseudomonadati</taxon>
        <taxon>Planctomycetota</taxon>
        <taxon>Planctomycetia</taxon>
        <taxon>Pirellulales</taxon>
        <taxon>Pirellulaceae</taxon>
        <taxon>Stieleria</taxon>
    </lineage>
</organism>
<dbReference type="InterPro" id="IPR028994">
    <property type="entry name" value="Integrin_alpha_N"/>
</dbReference>
<gene>
    <name evidence="5" type="ORF">Pla52n_06420</name>
</gene>
<proteinExistence type="predicted"/>
<feature type="compositionally biased region" description="Polar residues" evidence="3">
    <location>
        <begin position="31"/>
        <end position="59"/>
    </location>
</feature>
<dbReference type="Proteomes" id="UP000320176">
    <property type="component" value="Unassembled WGS sequence"/>
</dbReference>